<evidence type="ECO:0000313" key="2">
    <source>
        <dbReference type="Proteomes" id="UP001370490"/>
    </source>
</evidence>
<proteinExistence type="predicted"/>
<dbReference type="InterPro" id="IPR005519">
    <property type="entry name" value="Acid_phosphat_B-like"/>
</dbReference>
<keyword evidence="2" id="KW-1185">Reference proteome</keyword>
<dbReference type="PANTHER" id="PTHR31284:SF7">
    <property type="entry name" value="ACID PHOSPHATASE-LIKE PROTEIN"/>
    <property type="match status" value="1"/>
</dbReference>
<organism evidence="1 2">
    <name type="scientific">Dillenia turbinata</name>
    <dbReference type="NCBI Taxonomy" id="194707"/>
    <lineage>
        <taxon>Eukaryota</taxon>
        <taxon>Viridiplantae</taxon>
        <taxon>Streptophyta</taxon>
        <taxon>Embryophyta</taxon>
        <taxon>Tracheophyta</taxon>
        <taxon>Spermatophyta</taxon>
        <taxon>Magnoliopsida</taxon>
        <taxon>eudicotyledons</taxon>
        <taxon>Gunneridae</taxon>
        <taxon>Pentapetalae</taxon>
        <taxon>Dilleniales</taxon>
        <taxon>Dilleniaceae</taxon>
        <taxon>Dillenia</taxon>
    </lineage>
</organism>
<dbReference type="Proteomes" id="UP001370490">
    <property type="component" value="Unassembled WGS sequence"/>
</dbReference>
<reference evidence="1 2" key="1">
    <citation type="submission" date="2023-12" db="EMBL/GenBank/DDBJ databases">
        <title>A high-quality genome assembly for Dillenia turbinata (Dilleniales).</title>
        <authorList>
            <person name="Chanderbali A."/>
        </authorList>
    </citation>
    <scope>NUCLEOTIDE SEQUENCE [LARGE SCALE GENOMIC DNA]</scope>
    <source>
        <strain evidence="1">LSX21</strain>
        <tissue evidence="1">Leaf</tissue>
    </source>
</reference>
<accession>A0AAN8ZNF4</accession>
<dbReference type="Gene3D" id="3.40.50.1000">
    <property type="entry name" value="HAD superfamily/HAD-like"/>
    <property type="match status" value="1"/>
</dbReference>
<protein>
    <submittedName>
        <fullName evidence="1">Acid phosphatase, class B-like</fullName>
    </submittedName>
</protein>
<dbReference type="Pfam" id="PF03767">
    <property type="entry name" value="Acid_phosphat_B"/>
    <property type="match status" value="1"/>
</dbReference>
<dbReference type="AlphaFoldDB" id="A0AAN8ZNF4"/>
<gene>
    <name evidence="1" type="ORF">RJ641_029851</name>
</gene>
<name>A0AAN8ZNF4_9MAGN</name>
<dbReference type="PANTHER" id="PTHR31284">
    <property type="entry name" value="ACID PHOSPHATASE-LIKE PROTEIN"/>
    <property type="match status" value="1"/>
</dbReference>
<evidence type="ECO:0000313" key="1">
    <source>
        <dbReference type="EMBL" id="KAK6940320.1"/>
    </source>
</evidence>
<sequence length="112" mass="12966">MLVPAMVLFTHVGVDKRPCLKLYEEVLKLGCKIVLLTGRNENQRSITVENLTNVGFQNWDKLILRMEVFDAAEFDKWAQKAMAPPIESNLKLCFQNWEKLILRSVFNLTLLD</sequence>
<dbReference type="EMBL" id="JBAMMX010000005">
    <property type="protein sequence ID" value="KAK6940320.1"/>
    <property type="molecule type" value="Genomic_DNA"/>
</dbReference>
<dbReference type="InterPro" id="IPR023214">
    <property type="entry name" value="HAD_sf"/>
</dbReference>
<comment type="caution">
    <text evidence="1">The sequence shown here is derived from an EMBL/GenBank/DDBJ whole genome shotgun (WGS) entry which is preliminary data.</text>
</comment>